<dbReference type="InterPro" id="IPR041549">
    <property type="entry name" value="IMPa_helical"/>
</dbReference>
<dbReference type="NCBIfam" id="NF038322">
    <property type="entry name" value="ImpA_fam_HExGH"/>
    <property type="match status" value="1"/>
</dbReference>
<feature type="chain" id="PRO_5046203841" evidence="1">
    <location>
        <begin position="20"/>
        <end position="908"/>
    </location>
</feature>
<feature type="signal peptide" evidence="1">
    <location>
        <begin position="1"/>
        <end position="19"/>
    </location>
</feature>
<proteinExistence type="predicted"/>
<accession>A0ABW2R1Q1</accession>
<protein>
    <submittedName>
        <fullName evidence="3">ImpA family metalloprotease</fullName>
        <ecNumber evidence="3">3.4.24.-</ecNumber>
    </submittedName>
</protein>
<dbReference type="PROSITE" id="PS51723">
    <property type="entry name" value="PEPTIDASE_M60"/>
    <property type="match status" value="1"/>
</dbReference>
<name>A0ABW2R1Q1_9NEIS</name>
<dbReference type="PROSITE" id="PS51257">
    <property type="entry name" value="PROKAR_LIPOPROTEIN"/>
    <property type="match status" value="1"/>
</dbReference>
<feature type="domain" description="Peptidase M60" evidence="2">
    <location>
        <begin position="443"/>
        <end position="767"/>
    </location>
</feature>
<keyword evidence="3" id="KW-0645">Protease</keyword>
<gene>
    <name evidence="3" type="ORF">ACFQNF_18535</name>
</gene>
<dbReference type="EMBL" id="JBHTBQ010000044">
    <property type="protein sequence ID" value="MFC7421862.1"/>
    <property type="molecule type" value="Genomic_DNA"/>
</dbReference>
<comment type="caution">
    <text evidence="3">The sequence shown here is derived from an EMBL/GenBank/DDBJ whole genome shotgun (WGS) entry which is preliminary data.</text>
</comment>
<dbReference type="Pfam" id="PF18642">
    <property type="entry name" value="IMPa_helical"/>
    <property type="match status" value="1"/>
</dbReference>
<sequence>MKYKSLLSMLMLGVLTACGGSGGSDSPATASSTASVPISSNDASLIAAAVKNGSTAGLSAPHRALLLQQALMLAQRYQQQNNAALNDIYGGASLDLTLNLSKNSNLITPSLSTIATPLVWSDEGRGMAAISQYGKGRGLAYGADVLAWMADQSKENQHFPLFSRAFNWVVTGKAAGPLPATIKFATAGYDAKSVTKLLTRLGKTPQAVVCDLAASNNSCWQDADVLFFGAGVKDDAELSRQVRKYLESGKAVIYMHPSWGDSAGGRKVLQALGMDLGGYGGNYFASTAGMSVGSQRTLSDTLKQGDKLALLIQAIQQLGSTSLSLDLSKDTSSADAITALHKELASLQSTGGEVFAESTADLHQLLVLWADLYRPDIEYGKINRSTQPAEFLRTYASDSWLAFNRANTTVARAGQGDFMPQAAQQLPVSSSAETIEVTIAQADGITAIGRAAVPGKPVYIEVLASNGKLGVQSNYLRSWGNPLTDAVSEGYKRPRHPHSFALPLKASGETVLVSPFGGPLYLNYAGATAGQSVTLKIRGAAKYSHFDFTKVQSDADVNEAVAALKRKDFGWQTAKFVGGEIQQTINYANEAMGNLEPKVYIVDQIKGMLFDSNHIANGYSNMPMSANVATLCTQLGWTCDGPIHRAPGVQHFVGWIAACGYLCSGNPSDGFAGISGTGWGHAHELGHNTVQRVMHIELNGKGCLVECDNNILASAHMMRQYALTGIDNGHITDHPALYQYIVQNRQSGKSGEAQRADMENRLWGGDSQDPMRAVHFQLAFLFSKYRANEAVPGMQASMDYFTLLTKADRLVKKEWATGHKYGMSRYADNTISNHELLYVLSSKIIGQDVRKIFAMYGLPLSQMALDSVADLKLPLATEQFYALAQKKFNQVSSGKWLDLSAATPAYPQ</sequence>
<dbReference type="Proteomes" id="UP001596473">
    <property type="component" value="Unassembled WGS sequence"/>
</dbReference>
<evidence type="ECO:0000313" key="4">
    <source>
        <dbReference type="Proteomes" id="UP001596473"/>
    </source>
</evidence>
<dbReference type="InterPro" id="IPR040711">
    <property type="entry name" value="IMPa_N_2"/>
</dbReference>
<keyword evidence="3" id="KW-0482">Metalloprotease</keyword>
<organism evidence="3 4">
    <name type="scientific">Iodobacter arcticus</name>
    <dbReference type="NCBI Taxonomy" id="590593"/>
    <lineage>
        <taxon>Bacteria</taxon>
        <taxon>Pseudomonadati</taxon>
        <taxon>Pseudomonadota</taxon>
        <taxon>Betaproteobacteria</taxon>
        <taxon>Neisseriales</taxon>
        <taxon>Chitinibacteraceae</taxon>
        <taxon>Iodobacter</taxon>
    </lineage>
</organism>
<dbReference type="InterPro" id="IPR042279">
    <property type="entry name" value="Pep_M60_3"/>
</dbReference>
<evidence type="ECO:0000259" key="2">
    <source>
        <dbReference type="PROSITE" id="PS51723"/>
    </source>
</evidence>
<evidence type="ECO:0000313" key="3">
    <source>
        <dbReference type="EMBL" id="MFC7421862.1"/>
    </source>
</evidence>
<evidence type="ECO:0000256" key="1">
    <source>
        <dbReference type="SAM" id="SignalP"/>
    </source>
</evidence>
<dbReference type="GO" id="GO:0008237">
    <property type="term" value="F:metallopeptidase activity"/>
    <property type="evidence" value="ECO:0007669"/>
    <property type="project" value="UniProtKB-KW"/>
</dbReference>
<keyword evidence="4" id="KW-1185">Reference proteome</keyword>
<dbReference type="Pfam" id="PF18650">
    <property type="entry name" value="IMPa_N_2"/>
    <property type="match status" value="1"/>
</dbReference>
<keyword evidence="1" id="KW-0732">Signal</keyword>
<dbReference type="RefSeq" id="WP_380189498.1">
    <property type="nucleotide sequence ID" value="NZ_JBHTBQ010000044.1"/>
</dbReference>
<reference evidence="4" key="1">
    <citation type="journal article" date="2019" name="Int. J. Syst. Evol. Microbiol.">
        <title>The Global Catalogue of Microorganisms (GCM) 10K type strain sequencing project: providing services to taxonomists for standard genome sequencing and annotation.</title>
        <authorList>
            <consortium name="The Broad Institute Genomics Platform"/>
            <consortium name="The Broad Institute Genome Sequencing Center for Infectious Disease"/>
            <person name="Wu L."/>
            <person name="Ma J."/>
        </authorList>
    </citation>
    <scope>NUCLEOTIDE SEQUENCE [LARGE SCALE GENOMIC DNA]</scope>
    <source>
        <strain evidence="4">CCUG 62945</strain>
    </source>
</reference>
<dbReference type="EC" id="3.4.24.-" evidence="3"/>
<dbReference type="InterPro" id="IPR031161">
    <property type="entry name" value="Peptidase_M60_dom"/>
</dbReference>
<keyword evidence="3" id="KW-0378">Hydrolase</keyword>
<dbReference type="SMART" id="SM01276">
    <property type="entry name" value="M60-like"/>
    <property type="match status" value="1"/>
</dbReference>
<dbReference type="Gene3D" id="1.10.390.30">
    <property type="entry name" value="Peptidase M60, enhancin-like domain 3"/>
    <property type="match status" value="1"/>
</dbReference>